<keyword evidence="2" id="KW-0732">Signal</keyword>
<dbReference type="NCBIfam" id="NF045728">
    <property type="entry name" value="glycosyl_F510_1955"/>
    <property type="match status" value="1"/>
</dbReference>
<dbReference type="SUPFAM" id="SSF110296">
    <property type="entry name" value="Oligoxyloglucan reducing end-specific cellobiohydrolase"/>
    <property type="match status" value="1"/>
</dbReference>
<evidence type="ECO:0000256" key="2">
    <source>
        <dbReference type="SAM" id="SignalP"/>
    </source>
</evidence>
<dbReference type="InterPro" id="IPR015943">
    <property type="entry name" value="WD40/YVTN_repeat-like_dom_sf"/>
</dbReference>
<organism evidence="3 4">
    <name type="scientific">Exiguobacterium aurantiacum</name>
    <dbReference type="NCBI Taxonomy" id="33987"/>
    <lineage>
        <taxon>Bacteria</taxon>
        <taxon>Bacillati</taxon>
        <taxon>Bacillota</taxon>
        <taxon>Bacilli</taxon>
        <taxon>Bacillales</taxon>
        <taxon>Bacillales Family XII. Incertae Sedis</taxon>
        <taxon>Exiguobacterium</taxon>
    </lineage>
</organism>
<proteinExistence type="predicted"/>
<dbReference type="Proteomes" id="UP000254060">
    <property type="component" value="Unassembled WGS sequence"/>
</dbReference>
<dbReference type="OrthoDB" id="9764804at2"/>
<accession>A0A377FQT3</accession>
<gene>
    <name evidence="3" type="ORF">NCTC13163_00527</name>
</gene>
<dbReference type="Gene3D" id="2.130.10.10">
    <property type="entry name" value="YVTN repeat-like/Quinoprotein amine dehydrogenase"/>
    <property type="match status" value="1"/>
</dbReference>
<dbReference type="AlphaFoldDB" id="A0A377FQT3"/>
<feature type="region of interest" description="Disordered" evidence="1">
    <location>
        <begin position="22"/>
        <end position="44"/>
    </location>
</feature>
<dbReference type="EMBL" id="UGGP01000001">
    <property type="protein sequence ID" value="STO07182.1"/>
    <property type="molecule type" value="Genomic_DNA"/>
</dbReference>
<evidence type="ECO:0000256" key="1">
    <source>
        <dbReference type="SAM" id="MobiDB-lite"/>
    </source>
</evidence>
<name>A0A377FQT3_9BACL</name>
<feature type="signal peptide" evidence="2">
    <location>
        <begin position="1"/>
        <end position="20"/>
    </location>
</feature>
<feature type="chain" id="PRO_5038771390" evidence="2">
    <location>
        <begin position="21"/>
        <end position="320"/>
    </location>
</feature>
<dbReference type="RefSeq" id="WP_029334300.1">
    <property type="nucleotide sequence ID" value="NZ_UGGP01000001.1"/>
</dbReference>
<evidence type="ECO:0000313" key="3">
    <source>
        <dbReference type="EMBL" id="STO07182.1"/>
    </source>
</evidence>
<protein>
    <submittedName>
        <fullName evidence="3">Uncharacterized protein</fullName>
    </submittedName>
</protein>
<dbReference type="STRING" id="1397694.GCA_000702585_01043"/>
<dbReference type="PROSITE" id="PS51257">
    <property type="entry name" value="PROKAR_LIPOPROTEIN"/>
    <property type="match status" value="1"/>
</dbReference>
<reference evidence="3 4" key="1">
    <citation type="submission" date="2018-06" db="EMBL/GenBank/DDBJ databases">
        <authorList>
            <consortium name="Pathogen Informatics"/>
            <person name="Doyle S."/>
        </authorList>
    </citation>
    <scope>NUCLEOTIDE SEQUENCE [LARGE SCALE GENOMIC DNA]</scope>
    <source>
        <strain evidence="3 4">NCTC13163</strain>
    </source>
</reference>
<dbReference type="InterPro" id="IPR054817">
    <property type="entry name" value="Glycosyl_F510_1955-like"/>
</dbReference>
<evidence type="ECO:0000313" key="4">
    <source>
        <dbReference type="Proteomes" id="UP000254060"/>
    </source>
</evidence>
<sequence length="320" mass="35700">MKKKLILPTLLATVFLTACGPDTPPNETATESEAPVAETEQKSQQVEVDNWKRVETDAAITHIHGTGFWQDDARPVVATHHGLMEYREDGWYELMSNRHDYMGFELVEDGFYASGHPERQSAFKNPLGVVRGTDRGETLEVRSLEGEADFHHMSVGYRSESLYVYLEEPTNELRPGFYRSLDKGETFEPMKMEGTERHGIAGLLADAREPLRVHVYGPNGMLVSDDGGDTFDTLISGEHILLATTDDTTLAYVREASDYELVLRQDEDETVLPLPDLEADAVPIELAIDEGRLLLATSDNSVYLYEEGSWSTLLQTGAAK</sequence>